<evidence type="ECO:0000313" key="3">
    <source>
        <dbReference type="EnsemblMetazoa" id="G30991.1:cds"/>
    </source>
</evidence>
<dbReference type="Pfam" id="PF00147">
    <property type="entry name" value="Fibrinogen_C"/>
    <property type="match status" value="1"/>
</dbReference>
<reference evidence="3" key="1">
    <citation type="submission" date="2022-08" db="UniProtKB">
        <authorList>
            <consortium name="EnsemblMetazoa"/>
        </authorList>
    </citation>
    <scope>IDENTIFICATION</scope>
    <source>
        <strain evidence="3">05x7-T-G4-1.051#20</strain>
    </source>
</reference>
<feature type="domain" description="Fibrinogen C-terminal" evidence="2">
    <location>
        <begin position="116"/>
        <end position="330"/>
    </location>
</feature>
<keyword evidence="4" id="KW-1185">Reference proteome</keyword>
<dbReference type="SMART" id="SM00186">
    <property type="entry name" value="FBG"/>
    <property type="match status" value="1"/>
</dbReference>
<dbReference type="OMA" id="HEIVHAC"/>
<evidence type="ECO:0000259" key="2">
    <source>
        <dbReference type="PROSITE" id="PS51406"/>
    </source>
</evidence>
<dbReference type="InterPro" id="IPR050373">
    <property type="entry name" value="Fibrinogen_C-term_domain"/>
</dbReference>
<name>A0A8W8M2B5_MAGGI</name>
<dbReference type="InterPro" id="IPR036056">
    <property type="entry name" value="Fibrinogen-like_C"/>
</dbReference>
<dbReference type="CDD" id="cd00087">
    <property type="entry name" value="FReD"/>
    <property type="match status" value="1"/>
</dbReference>
<dbReference type="AlphaFoldDB" id="A0A8W8M2B5"/>
<proteinExistence type="predicted"/>
<feature type="signal peptide" evidence="1">
    <location>
        <begin position="1"/>
        <end position="19"/>
    </location>
</feature>
<dbReference type="OrthoDB" id="6178358at2759"/>
<protein>
    <recommendedName>
        <fullName evidence="2">Fibrinogen C-terminal domain-containing protein</fullName>
    </recommendedName>
</protein>
<dbReference type="Gene3D" id="3.90.215.10">
    <property type="entry name" value="Gamma Fibrinogen, chain A, domain 1"/>
    <property type="match status" value="1"/>
</dbReference>
<evidence type="ECO:0000256" key="1">
    <source>
        <dbReference type="SAM" id="SignalP"/>
    </source>
</evidence>
<dbReference type="PROSITE" id="PS51406">
    <property type="entry name" value="FIBRINOGEN_C_2"/>
    <property type="match status" value="1"/>
</dbReference>
<dbReference type="InterPro" id="IPR014716">
    <property type="entry name" value="Fibrinogen_a/b/g_C_1"/>
</dbReference>
<dbReference type="EnsemblMetazoa" id="G30991.1">
    <property type="protein sequence ID" value="G30991.1:cds"/>
    <property type="gene ID" value="G30991"/>
</dbReference>
<dbReference type="SUPFAM" id="SSF56496">
    <property type="entry name" value="Fibrinogen C-terminal domain-like"/>
    <property type="match status" value="1"/>
</dbReference>
<evidence type="ECO:0000313" key="4">
    <source>
        <dbReference type="Proteomes" id="UP000005408"/>
    </source>
</evidence>
<dbReference type="InterPro" id="IPR002181">
    <property type="entry name" value="Fibrinogen_a/b/g_C_dom"/>
</dbReference>
<keyword evidence="1" id="KW-0732">Signal</keyword>
<dbReference type="Proteomes" id="UP000005408">
    <property type="component" value="Unassembled WGS sequence"/>
</dbReference>
<feature type="chain" id="PRO_5036503546" description="Fibrinogen C-terminal domain-containing protein" evidence="1">
    <location>
        <begin position="20"/>
        <end position="330"/>
    </location>
</feature>
<dbReference type="GO" id="GO:0005615">
    <property type="term" value="C:extracellular space"/>
    <property type="evidence" value="ECO:0007669"/>
    <property type="project" value="TreeGrafter"/>
</dbReference>
<organism evidence="3 4">
    <name type="scientific">Magallana gigas</name>
    <name type="common">Pacific oyster</name>
    <name type="synonym">Crassostrea gigas</name>
    <dbReference type="NCBI Taxonomy" id="29159"/>
    <lineage>
        <taxon>Eukaryota</taxon>
        <taxon>Metazoa</taxon>
        <taxon>Spiralia</taxon>
        <taxon>Lophotrochozoa</taxon>
        <taxon>Mollusca</taxon>
        <taxon>Bivalvia</taxon>
        <taxon>Autobranchia</taxon>
        <taxon>Pteriomorphia</taxon>
        <taxon>Ostreida</taxon>
        <taxon>Ostreoidea</taxon>
        <taxon>Ostreidae</taxon>
        <taxon>Magallana</taxon>
    </lineage>
</organism>
<dbReference type="PANTHER" id="PTHR19143">
    <property type="entry name" value="FIBRINOGEN/TENASCIN/ANGIOPOEITIN"/>
    <property type="match status" value="1"/>
</dbReference>
<sequence length="330" mass="36922">MNRSLFFFVLSIVIKIIIASTQSGEFVYRGNVSYSDVSLLISETGPDDVSLRYCAAECYKKVDCNAVELCSFPTKHVCRLSRSITTALITGQETCSRHEIVHACDDDSFFNRRTAKCQCAIDCDCDAVTPPSGGILPKTVKIDSHVILTNCINTAGHVWTMIQRRMDGSVNFYRGWNEYKNGFGSIDSEFWIGLDNIHRLVQNGYTILRVELEEGTDSAFAEYSSFYIAGEADKYRIHVSGYSGTAGDGISCPYVYCNNNAQFSTYDNDNDAVSTNEASRWRGAWWYNDGHMSNLNGEFGNSNHGKGINWYFFKGWANSLSGARMMLRLG</sequence>
<accession>A0A8W8M2B5</accession>